<feature type="non-terminal residue" evidence="2">
    <location>
        <position position="1"/>
    </location>
</feature>
<name>A0A6A6GWL6_VIRVR</name>
<dbReference type="AlphaFoldDB" id="A0A6A6GWL6"/>
<gene>
    <name evidence="2" type="ORF">EV356DRAFT_454534</name>
</gene>
<evidence type="ECO:0000313" key="2">
    <source>
        <dbReference type="EMBL" id="KAF2230115.1"/>
    </source>
</evidence>
<sequence>HTRNVAQRDRVQHLFTKYGIEIDPEDIVTTRPQEFPERVHKPIRMRVHRSCHKCKTTFGPDKACVSCHHRRCTKCPRYPAKKAKKQTLSAATGSGGKKDNQDPPGAAAVRRSKKEDINDRKPIRPPVDRYCHRCDTHFDPPNQSACATCGHKRCTRCIPEPPKSKRWPDAYAPEELNEGLSRPVPADRVYRRAKVRVKVYCDRCGGCISTTADTCQCGHKRCNSCTRVPPKQLRQSVDPEILRAVEAKLAQFSLGGSLSSHAAVAVTVS</sequence>
<organism evidence="2 3">
    <name type="scientific">Viridothelium virens</name>
    <name type="common">Speckled blister lichen</name>
    <name type="synonym">Trypethelium virens</name>
    <dbReference type="NCBI Taxonomy" id="1048519"/>
    <lineage>
        <taxon>Eukaryota</taxon>
        <taxon>Fungi</taxon>
        <taxon>Dikarya</taxon>
        <taxon>Ascomycota</taxon>
        <taxon>Pezizomycotina</taxon>
        <taxon>Dothideomycetes</taxon>
        <taxon>Dothideomycetes incertae sedis</taxon>
        <taxon>Trypetheliales</taxon>
        <taxon>Trypetheliaceae</taxon>
        <taxon>Viridothelium</taxon>
    </lineage>
</organism>
<dbReference type="EMBL" id="ML991847">
    <property type="protein sequence ID" value="KAF2230115.1"/>
    <property type="molecule type" value="Genomic_DNA"/>
</dbReference>
<accession>A0A6A6GWL6</accession>
<feature type="region of interest" description="Disordered" evidence="1">
    <location>
        <begin position="83"/>
        <end position="123"/>
    </location>
</feature>
<keyword evidence="3" id="KW-1185">Reference proteome</keyword>
<dbReference type="OrthoDB" id="5370011at2759"/>
<evidence type="ECO:0000256" key="1">
    <source>
        <dbReference type="SAM" id="MobiDB-lite"/>
    </source>
</evidence>
<evidence type="ECO:0000313" key="3">
    <source>
        <dbReference type="Proteomes" id="UP000800092"/>
    </source>
</evidence>
<protein>
    <submittedName>
        <fullName evidence="2">Uncharacterized protein</fullName>
    </submittedName>
</protein>
<feature type="compositionally biased region" description="Basic and acidic residues" evidence="1">
    <location>
        <begin position="113"/>
        <end position="123"/>
    </location>
</feature>
<reference evidence="2" key="1">
    <citation type="journal article" date="2020" name="Stud. Mycol.">
        <title>101 Dothideomycetes genomes: a test case for predicting lifestyles and emergence of pathogens.</title>
        <authorList>
            <person name="Haridas S."/>
            <person name="Albert R."/>
            <person name="Binder M."/>
            <person name="Bloem J."/>
            <person name="Labutti K."/>
            <person name="Salamov A."/>
            <person name="Andreopoulos B."/>
            <person name="Baker S."/>
            <person name="Barry K."/>
            <person name="Bills G."/>
            <person name="Bluhm B."/>
            <person name="Cannon C."/>
            <person name="Castanera R."/>
            <person name="Culley D."/>
            <person name="Daum C."/>
            <person name="Ezra D."/>
            <person name="Gonzalez J."/>
            <person name="Henrissat B."/>
            <person name="Kuo A."/>
            <person name="Liang C."/>
            <person name="Lipzen A."/>
            <person name="Lutzoni F."/>
            <person name="Magnuson J."/>
            <person name="Mondo S."/>
            <person name="Nolan M."/>
            <person name="Ohm R."/>
            <person name="Pangilinan J."/>
            <person name="Park H.-J."/>
            <person name="Ramirez L."/>
            <person name="Alfaro M."/>
            <person name="Sun H."/>
            <person name="Tritt A."/>
            <person name="Yoshinaga Y."/>
            <person name="Zwiers L.-H."/>
            <person name="Turgeon B."/>
            <person name="Goodwin S."/>
            <person name="Spatafora J."/>
            <person name="Crous P."/>
            <person name="Grigoriev I."/>
        </authorList>
    </citation>
    <scope>NUCLEOTIDE SEQUENCE</scope>
    <source>
        <strain evidence="2">Tuck. ex Michener</strain>
    </source>
</reference>
<dbReference type="Proteomes" id="UP000800092">
    <property type="component" value="Unassembled WGS sequence"/>
</dbReference>
<proteinExistence type="predicted"/>